<dbReference type="Proteomes" id="UP001439875">
    <property type="component" value="Unassembled WGS sequence"/>
</dbReference>
<keyword evidence="2" id="KW-1185">Reference proteome</keyword>
<proteinExistence type="predicted"/>
<evidence type="ECO:0000313" key="2">
    <source>
        <dbReference type="Proteomes" id="UP001439875"/>
    </source>
</evidence>
<name>A0ACC6SAG5_9BACI</name>
<dbReference type="EMBL" id="JBBMEW010000006">
    <property type="protein sequence ID" value="MEQ2527038.1"/>
    <property type="molecule type" value="Genomic_DNA"/>
</dbReference>
<organism evidence="1 2">
    <name type="scientific">Robertmurraya yapensis</name>
    <name type="common">ex Hitch et al 2024</name>
    <dbReference type="NCBI Taxonomy" id="3133160"/>
    <lineage>
        <taxon>Bacteria</taxon>
        <taxon>Bacillati</taxon>
        <taxon>Bacillota</taxon>
        <taxon>Bacilli</taxon>
        <taxon>Bacillales</taxon>
        <taxon>Bacillaceae</taxon>
        <taxon>Robertmurraya</taxon>
    </lineage>
</organism>
<accession>A0ACC6SAG5</accession>
<comment type="caution">
    <text evidence="1">The sequence shown here is derived from an EMBL/GenBank/DDBJ whole genome shotgun (WGS) entry which is preliminary data.</text>
</comment>
<gene>
    <name evidence="1" type="ORF">WMO40_10015</name>
</gene>
<protein>
    <submittedName>
        <fullName evidence="1">Uncharacterized protein</fullName>
    </submittedName>
</protein>
<reference evidence="1" key="1">
    <citation type="submission" date="2024-03" db="EMBL/GenBank/DDBJ databases">
        <title>Human intestinal bacterial collection.</title>
        <authorList>
            <person name="Pauvert C."/>
            <person name="Hitch T.C.A."/>
            <person name="Clavel T."/>
        </authorList>
    </citation>
    <scope>NUCLEOTIDE SEQUENCE</scope>
    <source>
        <strain evidence="1">CLA-AA-H227</strain>
    </source>
</reference>
<evidence type="ECO:0000313" key="1">
    <source>
        <dbReference type="EMBL" id="MEQ2527038.1"/>
    </source>
</evidence>
<sequence length="297" mass="34651">MSLENINLGEILSSIRIYKNIEVEELAKDICTVDEMILFEKGKQYPTLEVLAKIAEKLNVDLSYFFTFSATGSFNYVVGVLDLIKKYKRDRNYNAIYEIVKREQNNPEFMHQSNKQFLLWHEGICIYYLYGDKDKAYELLKTAIELTNLNNNNFTEREIEILTSLAIIEKDNANYERATKLCLEAYESLNKLPHLIDFTLRLRVLYALSQLLTRKGELEESLKYSLEGIKYCINNESLYLLGELYYQSGENYLRSGCTEKGRKYINNAITVFELQENNTYVQLVKSEIEKISNNGNI</sequence>